<dbReference type="Gene3D" id="3.30.70.250">
    <property type="entry name" value="Malonyl-CoA ACP transacylase, ACP-binding"/>
    <property type="match status" value="1"/>
</dbReference>
<keyword evidence="2 6" id="KW-0808">Transferase</keyword>
<keyword evidence="7" id="KW-1185">Reference proteome</keyword>
<dbReference type="EMBL" id="VIVQ01000001">
    <property type="protein sequence ID" value="TWE12401.1"/>
    <property type="molecule type" value="Genomic_DNA"/>
</dbReference>
<evidence type="ECO:0000313" key="7">
    <source>
        <dbReference type="Proteomes" id="UP000318297"/>
    </source>
</evidence>
<dbReference type="SUPFAM" id="SSF55048">
    <property type="entry name" value="Probable ACP-binding domain of malonyl-CoA ACP transacylase"/>
    <property type="match status" value="1"/>
</dbReference>
<dbReference type="Proteomes" id="UP000318297">
    <property type="component" value="Unassembled WGS sequence"/>
</dbReference>
<dbReference type="EC" id="2.3.1.39" evidence="1"/>
<reference evidence="6 7" key="1">
    <citation type="submission" date="2019-06" db="EMBL/GenBank/DDBJ databases">
        <title>Sequencing the genomes of 1000 actinobacteria strains.</title>
        <authorList>
            <person name="Klenk H.-P."/>
        </authorList>
    </citation>
    <scope>NUCLEOTIDE SEQUENCE [LARGE SCALE GENOMIC DNA]</scope>
    <source>
        <strain evidence="6 7">DSM 19560</strain>
    </source>
</reference>
<dbReference type="PANTHER" id="PTHR42681:SF1">
    <property type="entry name" value="MALONYL-COA-ACYL CARRIER PROTEIN TRANSACYLASE, MITOCHONDRIAL"/>
    <property type="match status" value="1"/>
</dbReference>
<evidence type="ECO:0000256" key="2">
    <source>
        <dbReference type="ARBA" id="ARBA00022679"/>
    </source>
</evidence>
<name>A0A561E9X2_9MICO</name>
<accession>A0A561E9X2</accession>
<dbReference type="InterPro" id="IPR016035">
    <property type="entry name" value="Acyl_Trfase/lysoPLipase"/>
</dbReference>
<evidence type="ECO:0000256" key="1">
    <source>
        <dbReference type="ARBA" id="ARBA00013258"/>
    </source>
</evidence>
<dbReference type="PANTHER" id="PTHR42681">
    <property type="entry name" value="MALONYL-COA-ACYL CARRIER PROTEIN TRANSACYLASE, MITOCHONDRIAL"/>
    <property type="match status" value="1"/>
</dbReference>
<feature type="domain" description="Malonyl-CoA:ACP transacylase (MAT)" evidence="5">
    <location>
        <begin position="11"/>
        <end position="313"/>
    </location>
</feature>
<dbReference type="GO" id="GO:0005829">
    <property type="term" value="C:cytosol"/>
    <property type="evidence" value="ECO:0007669"/>
    <property type="project" value="TreeGrafter"/>
</dbReference>
<evidence type="ECO:0000256" key="3">
    <source>
        <dbReference type="ARBA" id="ARBA00023315"/>
    </source>
</evidence>
<gene>
    <name evidence="6" type="ORF">BKA23_1207</name>
</gene>
<comment type="caution">
    <text evidence="6">The sequence shown here is derived from an EMBL/GenBank/DDBJ whole genome shotgun (WGS) entry which is preliminary data.</text>
</comment>
<organism evidence="6 7">
    <name type="scientific">Rudaeicoccus suwonensis</name>
    <dbReference type="NCBI Taxonomy" id="657409"/>
    <lineage>
        <taxon>Bacteria</taxon>
        <taxon>Bacillati</taxon>
        <taxon>Actinomycetota</taxon>
        <taxon>Actinomycetes</taxon>
        <taxon>Micrococcales</taxon>
        <taxon>Dermacoccaceae</taxon>
        <taxon>Rudaeicoccus</taxon>
    </lineage>
</organism>
<dbReference type="InterPro" id="IPR001227">
    <property type="entry name" value="Ac_transferase_dom_sf"/>
</dbReference>
<proteinExistence type="predicted"/>
<keyword evidence="3" id="KW-0012">Acyltransferase</keyword>
<dbReference type="GO" id="GO:0006633">
    <property type="term" value="P:fatty acid biosynthetic process"/>
    <property type="evidence" value="ECO:0007669"/>
    <property type="project" value="TreeGrafter"/>
</dbReference>
<dbReference type="GO" id="GO:0004314">
    <property type="term" value="F:[acyl-carrier-protein] S-malonyltransferase activity"/>
    <property type="evidence" value="ECO:0007669"/>
    <property type="project" value="UniProtKB-EC"/>
</dbReference>
<dbReference type="SMART" id="SM00827">
    <property type="entry name" value="PKS_AT"/>
    <property type="match status" value="1"/>
</dbReference>
<dbReference type="AlphaFoldDB" id="A0A561E9X2"/>
<dbReference type="SUPFAM" id="SSF52151">
    <property type="entry name" value="FabD/lysophospholipase-like"/>
    <property type="match status" value="1"/>
</dbReference>
<protein>
    <recommendedName>
        <fullName evidence="1">[acyl-carrier-protein] S-malonyltransferase</fullName>
        <ecNumber evidence="1">2.3.1.39</ecNumber>
    </recommendedName>
</protein>
<evidence type="ECO:0000256" key="4">
    <source>
        <dbReference type="ARBA" id="ARBA00048462"/>
    </source>
</evidence>
<dbReference type="Gene3D" id="3.40.366.10">
    <property type="entry name" value="Malonyl-Coenzyme A Acyl Carrier Protein, domain 2"/>
    <property type="match status" value="1"/>
</dbReference>
<dbReference type="InterPro" id="IPR050858">
    <property type="entry name" value="Mal-CoA-ACP_Trans/PKS_FabD"/>
</dbReference>
<evidence type="ECO:0000259" key="5">
    <source>
        <dbReference type="SMART" id="SM00827"/>
    </source>
</evidence>
<sequence>MHESGPVLAIVCPGQGSQKPGFLASWLELPGVRDQLTWLSATAGIDLVAHGTTSDADTIKDTAVAQPLLVAAGLVTLPAVVGHDTALSGVVGVTAGHSVGEITASAAAGVISGEQAMVFVRERGRLMARASAVTPTGMTAVLGGEVDDVLHTLASHGLTPANINGAGQIVAAGTLDQLAALKDAPPAKAKVIPLAVAGAFHTQHMASATDTLAGYARAIGTHDPRIRLLSNKDGAEVTDGTEVLRRLVTQVSSPVRWDLTMKTMRQLGVTGLIELPPAGTLAGLAKRELRGVEILALKSPDDLDAAARMIRDHAAPATTDDTTAGA</sequence>
<dbReference type="InterPro" id="IPR014043">
    <property type="entry name" value="Acyl_transferase_dom"/>
</dbReference>
<dbReference type="InterPro" id="IPR016036">
    <property type="entry name" value="Malonyl_transacylase_ACP-bd"/>
</dbReference>
<evidence type="ECO:0000313" key="6">
    <source>
        <dbReference type="EMBL" id="TWE12401.1"/>
    </source>
</evidence>
<dbReference type="Pfam" id="PF00698">
    <property type="entry name" value="Acyl_transf_1"/>
    <property type="match status" value="1"/>
</dbReference>
<comment type="catalytic activity">
    <reaction evidence="4">
        <text>holo-[ACP] + malonyl-CoA = malonyl-[ACP] + CoA</text>
        <dbReference type="Rhea" id="RHEA:41792"/>
        <dbReference type="Rhea" id="RHEA-COMP:9623"/>
        <dbReference type="Rhea" id="RHEA-COMP:9685"/>
        <dbReference type="ChEBI" id="CHEBI:57287"/>
        <dbReference type="ChEBI" id="CHEBI:57384"/>
        <dbReference type="ChEBI" id="CHEBI:64479"/>
        <dbReference type="ChEBI" id="CHEBI:78449"/>
        <dbReference type="EC" id="2.3.1.39"/>
    </reaction>
</comment>